<keyword evidence="2" id="KW-1185">Reference proteome</keyword>
<reference evidence="1" key="1">
    <citation type="journal article" date="2016" name="Front. Microbiol.">
        <title>Genome Sequence of the Piezophilic, Mesophilic Sulfate-Reducing Bacterium Desulfovibrio indicus J2T.</title>
        <authorList>
            <person name="Cao J."/>
            <person name="Maignien L."/>
            <person name="Shao Z."/>
            <person name="Alain K."/>
            <person name="Jebbar M."/>
        </authorList>
    </citation>
    <scope>NUCLEOTIDE SEQUENCE</scope>
    <source>
        <strain evidence="1">DSM 16372</strain>
    </source>
</reference>
<dbReference type="Proteomes" id="UP001055247">
    <property type="component" value="Unassembled WGS sequence"/>
</dbReference>
<evidence type="ECO:0000313" key="2">
    <source>
        <dbReference type="Proteomes" id="UP001055247"/>
    </source>
</evidence>
<dbReference type="AlphaFoldDB" id="A0AAV4ZID3"/>
<dbReference type="EMBL" id="BPQO01000006">
    <property type="protein sequence ID" value="GJD88220.1"/>
    <property type="molecule type" value="Genomic_DNA"/>
</dbReference>
<sequence length="95" mass="10924">MSARRHPCYLIDEDTTDYEWSATKLDELLADPEVEGLAADMLSYGFKRGEFDPDPVYRQCRREYRRKEPAALLFFLAARLFERLQATARSTGGAS</sequence>
<accession>A0AAV4ZID3</accession>
<evidence type="ECO:0000313" key="1">
    <source>
        <dbReference type="EMBL" id="GJD88220.1"/>
    </source>
</evidence>
<protein>
    <submittedName>
        <fullName evidence="1">Uncharacterized protein</fullName>
    </submittedName>
</protein>
<gene>
    <name evidence="1" type="ORF">BHAOGJBA_1733</name>
</gene>
<comment type="caution">
    <text evidence="1">The sequence shown here is derived from an EMBL/GenBank/DDBJ whole genome shotgun (WGS) entry which is preliminary data.</text>
</comment>
<name>A0AAV4ZID3_9HYPH</name>
<dbReference type="RefSeq" id="WP_238229937.1">
    <property type="nucleotide sequence ID" value="NZ_BPQO01000006.1"/>
</dbReference>
<proteinExistence type="predicted"/>
<reference evidence="1" key="2">
    <citation type="submission" date="2021-08" db="EMBL/GenBank/DDBJ databases">
        <authorList>
            <person name="Tani A."/>
            <person name="Ola A."/>
            <person name="Ogura Y."/>
            <person name="Katsura K."/>
            <person name="Hayashi T."/>
        </authorList>
    </citation>
    <scope>NUCLEOTIDE SEQUENCE</scope>
    <source>
        <strain evidence="1">DSM 16372</strain>
    </source>
</reference>
<organism evidence="1 2">
    <name type="scientific">Methylobacterium hispanicum</name>
    <dbReference type="NCBI Taxonomy" id="270350"/>
    <lineage>
        <taxon>Bacteria</taxon>
        <taxon>Pseudomonadati</taxon>
        <taxon>Pseudomonadota</taxon>
        <taxon>Alphaproteobacteria</taxon>
        <taxon>Hyphomicrobiales</taxon>
        <taxon>Methylobacteriaceae</taxon>
        <taxon>Methylobacterium</taxon>
    </lineage>
</organism>